<dbReference type="EMBL" id="JBJKFK010001038">
    <property type="protein sequence ID" value="KAL3314301.1"/>
    <property type="molecule type" value="Genomic_DNA"/>
</dbReference>
<dbReference type="AlphaFoldDB" id="A0ABD2Q7U8"/>
<protein>
    <submittedName>
        <fullName evidence="1">Uncharacterized protein</fullName>
    </submittedName>
</protein>
<accession>A0ABD2Q7U8</accession>
<gene>
    <name evidence="1" type="ORF">Ciccas_007079</name>
</gene>
<keyword evidence="2" id="KW-1185">Reference proteome</keyword>
<feature type="non-terminal residue" evidence="1">
    <location>
        <position position="63"/>
    </location>
</feature>
<comment type="caution">
    <text evidence="1">The sequence shown here is derived from an EMBL/GenBank/DDBJ whole genome shotgun (WGS) entry which is preliminary data.</text>
</comment>
<name>A0ABD2Q7U8_9PLAT</name>
<sequence length="63" mass="7153">ESEWKLPRRFLRAALRLLEAELCDWEPACLPRLLNDWSSSTKGSSQEALPCIFLRCSGVGMNT</sequence>
<proteinExistence type="predicted"/>
<evidence type="ECO:0000313" key="1">
    <source>
        <dbReference type="EMBL" id="KAL3314301.1"/>
    </source>
</evidence>
<dbReference type="Proteomes" id="UP001626550">
    <property type="component" value="Unassembled WGS sequence"/>
</dbReference>
<feature type="non-terminal residue" evidence="1">
    <location>
        <position position="1"/>
    </location>
</feature>
<evidence type="ECO:0000313" key="2">
    <source>
        <dbReference type="Proteomes" id="UP001626550"/>
    </source>
</evidence>
<organism evidence="1 2">
    <name type="scientific">Cichlidogyrus casuarinus</name>
    <dbReference type="NCBI Taxonomy" id="1844966"/>
    <lineage>
        <taxon>Eukaryota</taxon>
        <taxon>Metazoa</taxon>
        <taxon>Spiralia</taxon>
        <taxon>Lophotrochozoa</taxon>
        <taxon>Platyhelminthes</taxon>
        <taxon>Monogenea</taxon>
        <taxon>Monopisthocotylea</taxon>
        <taxon>Dactylogyridea</taxon>
        <taxon>Ancyrocephalidae</taxon>
        <taxon>Cichlidogyrus</taxon>
    </lineage>
</organism>
<reference evidence="1 2" key="1">
    <citation type="submission" date="2024-11" db="EMBL/GenBank/DDBJ databases">
        <title>Adaptive evolution of stress response genes in parasites aligns with host niche diversity.</title>
        <authorList>
            <person name="Hahn C."/>
            <person name="Resl P."/>
        </authorList>
    </citation>
    <scope>NUCLEOTIDE SEQUENCE [LARGE SCALE GENOMIC DNA]</scope>
    <source>
        <strain evidence="1">EGGRZ-B1_66</strain>
        <tissue evidence="1">Body</tissue>
    </source>
</reference>